<evidence type="ECO:0000313" key="2">
    <source>
        <dbReference type="Proteomes" id="UP000244792"/>
    </source>
</evidence>
<dbReference type="AlphaFoldDB" id="A0A2R4W1B8"/>
<dbReference type="Proteomes" id="UP000244792">
    <property type="component" value="Chromosome"/>
</dbReference>
<protein>
    <submittedName>
        <fullName evidence="1">Uncharacterized protein</fullName>
    </submittedName>
</protein>
<evidence type="ECO:0000313" key="1">
    <source>
        <dbReference type="EMBL" id="AWB10524.1"/>
    </source>
</evidence>
<dbReference type="RefSeq" id="WP_108309317.1">
    <property type="nucleotide sequence ID" value="NZ_CP020921.1"/>
</dbReference>
<sequence>MYTAVGLANKLREIYPNLGENKLNFSVVFEKDKDAWLITFFKGNLKRYAYLDKRDADLCMEGQKCIYLEFIIDQYLRIFEEEEKK</sequence>
<name>A0A2R4W1B8_THEAF</name>
<dbReference type="EMBL" id="CP020921">
    <property type="protein sequence ID" value="AWB10524.1"/>
    <property type="molecule type" value="Genomic_DNA"/>
</dbReference>
<proteinExistence type="predicted"/>
<reference evidence="1 2" key="1">
    <citation type="submission" date="2017-04" db="EMBL/GenBank/DDBJ databases">
        <title>Genomic insights into metabolism of Thermodesulfobium acidiphilum.</title>
        <authorList>
            <person name="Toshchakov S.V."/>
            <person name="Frolov E.N."/>
            <person name="Kublanov I.V."/>
            <person name="Samarov N.I."/>
            <person name="Novikov A."/>
            <person name="Lebedinsky A.V."/>
            <person name="Bonch-Osmolovskaya E.A."/>
            <person name="Chernyh N.A."/>
        </authorList>
    </citation>
    <scope>NUCLEOTIDE SEQUENCE [LARGE SCALE GENOMIC DNA]</scope>
    <source>
        <strain evidence="1 2">3127-1</strain>
    </source>
</reference>
<dbReference type="OrthoDB" id="9764149at2"/>
<gene>
    <name evidence="1" type="ORF">TDSAC_1179</name>
</gene>
<keyword evidence="2" id="KW-1185">Reference proteome</keyword>
<organism evidence="1 2">
    <name type="scientific">Thermodesulfobium acidiphilum</name>
    <dbReference type="NCBI Taxonomy" id="1794699"/>
    <lineage>
        <taxon>Bacteria</taxon>
        <taxon>Pseudomonadati</taxon>
        <taxon>Thermodesulfobiota</taxon>
        <taxon>Thermodesulfobiia</taxon>
        <taxon>Thermodesulfobiales</taxon>
        <taxon>Thermodesulfobiaceae</taxon>
        <taxon>Thermodesulfobium</taxon>
    </lineage>
</organism>
<accession>A0A2R4W1B8</accession>
<dbReference type="KEGG" id="taci:TDSAC_1179"/>